<sequence length="62" mass="7281">KLEPGKVDYYPHLEPVHKLVKIDLDRALLEFFNSQISYFELKHFRVHSAMLEARGSLQLKLA</sequence>
<reference evidence="1" key="1">
    <citation type="submission" date="2020-07" db="EMBL/GenBank/DDBJ databases">
        <title>Huge and variable diversity of episymbiotic CPR bacteria and DPANN archaea in groundwater ecosystems.</title>
        <authorList>
            <person name="He C.Y."/>
            <person name="Keren R."/>
            <person name="Whittaker M."/>
            <person name="Farag I.F."/>
            <person name="Doudna J."/>
            <person name="Cate J.H.D."/>
            <person name="Banfield J.F."/>
        </authorList>
    </citation>
    <scope>NUCLEOTIDE SEQUENCE</scope>
    <source>
        <strain evidence="1">NC_groundwater_1482_Ag_S-0.65um_47_24</strain>
    </source>
</reference>
<proteinExistence type="predicted"/>
<dbReference type="Proteomes" id="UP000772181">
    <property type="component" value="Unassembled WGS sequence"/>
</dbReference>
<feature type="non-terminal residue" evidence="1">
    <location>
        <position position="1"/>
    </location>
</feature>
<protein>
    <submittedName>
        <fullName evidence="1">Uncharacterized protein</fullName>
    </submittedName>
</protein>
<accession>A0A933LR17</accession>
<name>A0A933LR17_UNCTE</name>
<dbReference type="EMBL" id="JACQWF010000350">
    <property type="protein sequence ID" value="MBI4596294.1"/>
    <property type="molecule type" value="Genomic_DNA"/>
</dbReference>
<gene>
    <name evidence="1" type="ORF">HY730_07970</name>
</gene>
<dbReference type="AlphaFoldDB" id="A0A933LR17"/>
<comment type="caution">
    <text evidence="1">The sequence shown here is derived from an EMBL/GenBank/DDBJ whole genome shotgun (WGS) entry which is preliminary data.</text>
</comment>
<evidence type="ECO:0000313" key="2">
    <source>
        <dbReference type="Proteomes" id="UP000772181"/>
    </source>
</evidence>
<evidence type="ECO:0000313" key="1">
    <source>
        <dbReference type="EMBL" id="MBI4596294.1"/>
    </source>
</evidence>
<organism evidence="1 2">
    <name type="scientific">Tectimicrobiota bacterium</name>
    <dbReference type="NCBI Taxonomy" id="2528274"/>
    <lineage>
        <taxon>Bacteria</taxon>
        <taxon>Pseudomonadati</taxon>
        <taxon>Nitrospinota/Tectimicrobiota group</taxon>
        <taxon>Candidatus Tectimicrobiota</taxon>
    </lineage>
</organism>